<sequence>MNVVIFSLAVAVRDLVTWLSTAPGKDRWSCKEPLDAGESEIAMESRGWRRRRGRLLITFQWQRVTGLSLAKGRLSQSPLLRR</sequence>
<gene>
    <name evidence="1" type="ORF">IHE45_11G058000</name>
</gene>
<name>A0ACB7V6W4_DIOAL</name>
<keyword evidence="2" id="KW-1185">Reference proteome</keyword>
<reference evidence="2" key="1">
    <citation type="journal article" date="2022" name="Nat. Commun.">
        <title>Chromosome evolution and the genetic basis of agronomically important traits in greater yam.</title>
        <authorList>
            <person name="Bredeson J.V."/>
            <person name="Lyons J.B."/>
            <person name="Oniyinde I.O."/>
            <person name="Okereke N.R."/>
            <person name="Kolade O."/>
            <person name="Nnabue I."/>
            <person name="Nwadili C.O."/>
            <person name="Hribova E."/>
            <person name="Parker M."/>
            <person name="Nwogha J."/>
            <person name="Shu S."/>
            <person name="Carlson J."/>
            <person name="Kariba R."/>
            <person name="Muthemba S."/>
            <person name="Knop K."/>
            <person name="Barton G.J."/>
            <person name="Sherwood A.V."/>
            <person name="Lopez-Montes A."/>
            <person name="Asiedu R."/>
            <person name="Jamnadass R."/>
            <person name="Muchugi A."/>
            <person name="Goodstein D."/>
            <person name="Egesi C.N."/>
            <person name="Featherston J."/>
            <person name="Asfaw A."/>
            <person name="Simpson G.G."/>
            <person name="Dolezel J."/>
            <person name="Hendre P.S."/>
            <person name="Van Deynze A."/>
            <person name="Kumar P.L."/>
            <person name="Obidiegwu J.E."/>
            <person name="Bhattacharjee R."/>
            <person name="Rokhsar D.S."/>
        </authorList>
    </citation>
    <scope>NUCLEOTIDE SEQUENCE [LARGE SCALE GENOMIC DNA]</scope>
    <source>
        <strain evidence="2">cv. TDa95/00328</strain>
    </source>
</reference>
<comment type="caution">
    <text evidence="1">The sequence shown here is derived from an EMBL/GenBank/DDBJ whole genome shotgun (WGS) entry which is preliminary data.</text>
</comment>
<dbReference type="EMBL" id="CM037021">
    <property type="protein sequence ID" value="KAH7669138.1"/>
    <property type="molecule type" value="Genomic_DNA"/>
</dbReference>
<dbReference type="Proteomes" id="UP000827976">
    <property type="component" value="Chromosome 11"/>
</dbReference>
<organism evidence="1 2">
    <name type="scientific">Dioscorea alata</name>
    <name type="common">Purple yam</name>
    <dbReference type="NCBI Taxonomy" id="55571"/>
    <lineage>
        <taxon>Eukaryota</taxon>
        <taxon>Viridiplantae</taxon>
        <taxon>Streptophyta</taxon>
        <taxon>Embryophyta</taxon>
        <taxon>Tracheophyta</taxon>
        <taxon>Spermatophyta</taxon>
        <taxon>Magnoliopsida</taxon>
        <taxon>Liliopsida</taxon>
        <taxon>Dioscoreales</taxon>
        <taxon>Dioscoreaceae</taxon>
        <taxon>Dioscorea</taxon>
    </lineage>
</organism>
<evidence type="ECO:0000313" key="2">
    <source>
        <dbReference type="Proteomes" id="UP000827976"/>
    </source>
</evidence>
<proteinExistence type="predicted"/>
<protein>
    <submittedName>
        <fullName evidence="1">Uncharacterized protein</fullName>
    </submittedName>
</protein>
<accession>A0ACB7V6W4</accession>
<evidence type="ECO:0000313" key="1">
    <source>
        <dbReference type="EMBL" id="KAH7669138.1"/>
    </source>
</evidence>